<proteinExistence type="predicted"/>
<keyword evidence="4" id="KW-1185">Reference proteome</keyword>
<evidence type="ECO:0000313" key="4">
    <source>
        <dbReference type="Proteomes" id="UP000249757"/>
    </source>
</evidence>
<dbReference type="EMBL" id="NRDI02000031">
    <property type="protein sequence ID" value="KAI1507920.1"/>
    <property type="molecule type" value="Genomic_DNA"/>
</dbReference>
<evidence type="ECO:0000256" key="1">
    <source>
        <dbReference type="SAM" id="MobiDB-lite"/>
    </source>
</evidence>
<reference evidence="3" key="3">
    <citation type="journal article" date="2022" name="bioRxiv">
        <title>A global pangenome for the wheat fungal pathogen Pyrenophora tritici-repentis and prediction of effector protein structural homology.</title>
        <authorList>
            <person name="Moolhuijzen P."/>
            <person name="See P.T."/>
            <person name="Shi G."/>
            <person name="Powell H.R."/>
            <person name="Cockram J."/>
            <person name="Jorgensen L.N."/>
            <person name="Benslimane H."/>
            <person name="Strelkov S.E."/>
            <person name="Turner J."/>
            <person name="Liu Z."/>
            <person name="Moffat C.S."/>
        </authorList>
    </citation>
    <scope>NUCLEOTIDE SEQUENCE</scope>
    <source>
        <strain evidence="3">86-124</strain>
    </source>
</reference>
<reference evidence="4" key="4">
    <citation type="journal article" date="2022" name="Microb. Genom.">
        <title>A global pangenome for the wheat fungal pathogen Pyrenophora tritici-repentis and prediction of effector protein structural homology.</title>
        <authorList>
            <person name="Moolhuijzen P.M."/>
            <person name="See P.T."/>
            <person name="Shi G."/>
            <person name="Powell H.R."/>
            <person name="Cockram J."/>
            <person name="Jorgensen L.N."/>
            <person name="Benslimane H."/>
            <person name="Strelkov S.E."/>
            <person name="Turner J."/>
            <person name="Liu Z."/>
            <person name="Moffat C.S."/>
        </authorList>
    </citation>
    <scope>NUCLEOTIDE SEQUENCE [LARGE SCALE GENOMIC DNA]</scope>
</reference>
<dbReference type="OMA" id="KWGDTHG"/>
<dbReference type="EMBL" id="NQIK02000007">
    <property type="protein sequence ID" value="KAF7567817.1"/>
    <property type="molecule type" value="Genomic_DNA"/>
</dbReference>
<evidence type="ECO:0000313" key="2">
    <source>
        <dbReference type="EMBL" id="KAF7567817.1"/>
    </source>
</evidence>
<organism evidence="3 4">
    <name type="scientific">Pyrenophora tritici-repentis</name>
    <dbReference type="NCBI Taxonomy" id="45151"/>
    <lineage>
        <taxon>Eukaryota</taxon>
        <taxon>Fungi</taxon>
        <taxon>Dikarya</taxon>
        <taxon>Ascomycota</taxon>
        <taxon>Pezizomycotina</taxon>
        <taxon>Dothideomycetes</taxon>
        <taxon>Pleosporomycetidae</taxon>
        <taxon>Pleosporales</taxon>
        <taxon>Pleosporineae</taxon>
        <taxon>Pleosporaceae</taxon>
        <taxon>Pyrenophora</taxon>
    </lineage>
</organism>
<dbReference type="AlphaFoldDB" id="A0A2W1CYC4"/>
<feature type="compositionally biased region" description="Basic and acidic residues" evidence="1">
    <location>
        <begin position="21"/>
        <end position="31"/>
    </location>
</feature>
<evidence type="ECO:0000313" key="3">
    <source>
        <dbReference type="EMBL" id="KAI1507920.1"/>
    </source>
</evidence>
<name>A0A2W1CYC4_9PLEO</name>
<gene>
    <name evidence="3" type="ORF">Ptr86124_013174</name>
    <name evidence="2" type="ORF">PtrM4_124300</name>
</gene>
<comment type="caution">
    <text evidence="3">The sequence shown here is derived from an EMBL/GenBank/DDBJ whole genome shotgun (WGS) entry which is preliminary data.</text>
</comment>
<reference evidence="2" key="1">
    <citation type="journal article" date="2018" name="BMC Genomics">
        <title>Comparative genomics of the wheat fungal pathogen Pyrenophora tritici-repentis reveals chromosomal variations and genome plasticity.</title>
        <authorList>
            <person name="Moolhuijzen P."/>
            <person name="See P.T."/>
            <person name="Hane J.K."/>
            <person name="Shi G."/>
            <person name="Liu Z."/>
            <person name="Oliver R.P."/>
            <person name="Moffat C.S."/>
        </authorList>
    </citation>
    <scope>NUCLEOTIDE SEQUENCE [LARGE SCALE GENOMIC DNA]</scope>
    <source>
        <strain evidence="2">M4</strain>
    </source>
</reference>
<dbReference type="Proteomes" id="UP000249757">
    <property type="component" value="Unassembled WGS sequence"/>
</dbReference>
<protein>
    <submittedName>
        <fullName evidence="3">Uncharacterized protein</fullName>
    </submittedName>
</protein>
<dbReference type="Proteomes" id="UP000245464">
    <property type="component" value="Chromosome 7"/>
</dbReference>
<reference evidence="3" key="2">
    <citation type="submission" date="2021-05" db="EMBL/GenBank/DDBJ databases">
        <authorList>
            <person name="Moolhuijzen P.M."/>
            <person name="Moffat C.S."/>
        </authorList>
    </citation>
    <scope>NUCLEOTIDE SEQUENCE</scope>
    <source>
        <strain evidence="3">86-124</strain>
    </source>
</reference>
<sequence length="512" mass="56921">MRGPNEPIPTAELHPPQTGRRTGDSAPRARAEISNANTGGVALPRQYQKHEAMRDHKKTRYEFSEAANPQAAFESVAAEFQNALTDREKELDEERLKCSLLLHANNKAAETIKNQAQTIAQREADAKSLHDLLDTIVEGYLKPYALENGTHPDGWSRESVLEVMKALSTDASDAHVHTAEAMSYAADVHSLTEQVRTLQKEMLAKVEKVHVASDEQFAQDFRNIVSLIKTMSRTVHIVDTVDVAGTLGTGPLLEGVSGGHWAGRAKKKLLVEAWVWSVLLDNIFRTPFAIFGNQCDVLNSYWNNIYQPRHRNGWPKPTTLCETWRYTTVESMLERIDRNIIAHGKEVGEPNKLEVGVSTLRHETYNTIGSRLTKISSITVDAPQVQNIVDKAFKLALQMSLQRVRIQITHPKVGDSFSTDTMKAVPNTDGEDADDGAVAFIVHPGLTKWGDTHGKNLDHRYDIVPSLVQVADSSKPESVQTEPGLRVWANVVKHGLEKTSASDRKNQGESQR</sequence>
<feature type="region of interest" description="Disordered" evidence="1">
    <location>
        <begin position="1"/>
        <end position="42"/>
    </location>
</feature>
<accession>A0A2W1CYC4</accession>